<reference evidence="1 2" key="1">
    <citation type="journal article" date="2019" name="Front. Microbiol.">
        <title>Ammonia Oxidation by the Arctic Terrestrial Thaumarchaeote Candidatus Nitrosocosmicus arcticus Is Stimulated by Increasing Temperatures.</title>
        <authorList>
            <person name="Alves R.J.E."/>
            <person name="Kerou M."/>
            <person name="Zappe A."/>
            <person name="Bittner R."/>
            <person name="Abby S.S."/>
            <person name="Schmidt H.A."/>
            <person name="Pfeifer K."/>
            <person name="Schleper C."/>
        </authorList>
    </citation>
    <scope>NUCLEOTIDE SEQUENCE [LARGE SCALE GENOMIC DNA]</scope>
    <source>
        <strain evidence="1 2">Kfb</strain>
    </source>
</reference>
<sequence length="156" mass="18254">MYGCNRCTRKFSRRWNARRHNSLVRDDSALILDRNGEILNKDNSPNLDSTAENHQQLQEQKIRNFCVRMIKPIDKLETLVNIRSPVERQKYFSSVITYSLSQANPINYIEDLIDNAYSNLWLNRLINYVAVGNNINYQGARILLENLITNNESFDT</sequence>
<dbReference type="EMBL" id="VOAH01000008">
    <property type="protein sequence ID" value="TVP40398.1"/>
    <property type="molecule type" value="Genomic_DNA"/>
</dbReference>
<comment type="caution">
    <text evidence="1">The sequence shown here is derived from an EMBL/GenBank/DDBJ whole genome shotgun (WGS) entry which is preliminary data.</text>
</comment>
<name>A0A557SUX0_9ARCH</name>
<protein>
    <submittedName>
        <fullName evidence="1">Uncharacterized protein</fullName>
    </submittedName>
</protein>
<dbReference type="RefSeq" id="WP_144731644.1">
    <property type="nucleotide sequence ID" value="NZ_ML675584.1"/>
</dbReference>
<dbReference type="OrthoDB" id="12258at2157"/>
<organism evidence="1 2">
    <name type="scientific">Candidatus Nitrosocosmicus arcticus</name>
    <dbReference type="NCBI Taxonomy" id="2035267"/>
    <lineage>
        <taxon>Archaea</taxon>
        <taxon>Nitrososphaerota</taxon>
        <taxon>Nitrososphaeria</taxon>
        <taxon>Nitrososphaerales</taxon>
        <taxon>Nitrososphaeraceae</taxon>
        <taxon>Candidatus Nitrosocosmicus</taxon>
    </lineage>
</organism>
<dbReference type="Proteomes" id="UP000315289">
    <property type="component" value="Unassembled WGS sequence"/>
</dbReference>
<gene>
    <name evidence="1" type="ORF">NARC_80128</name>
</gene>
<evidence type="ECO:0000313" key="1">
    <source>
        <dbReference type="EMBL" id="TVP40398.1"/>
    </source>
</evidence>
<keyword evidence="2" id="KW-1185">Reference proteome</keyword>
<proteinExistence type="predicted"/>
<dbReference type="AlphaFoldDB" id="A0A557SUX0"/>
<accession>A0A557SUX0</accession>
<evidence type="ECO:0000313" key="2">
    <source>
        <dbReference type="Proteomes" id="UP000315289"/>
    </source>
</evidence>